<comment type="caution">
    <text evidence="7">The sequence shown here is derived from an EMBL/GenBank/DDBJ whole genome shotgun (WGS) entry which is preliminary data.</text>
</comment>
<dbReference type="HAMAP" id="MF_00601">
    <property type="entry name" value="EutC"/>
    <property type="match status" value="1"/>
</dbReference>
<organism evidence="7 8">
    <name type="scientific">Blastococcus saxobsidens</name>
    <dbReference type="NCBI Taxonomy" id="138336"/>
    <lineage>
        <taxon>Bacteria</taxon>
        <taxon>Bacillati</taxon>
        <taxon>Actinomycetota</taxon>
        <taxon>Actinomycetes</taxon>
        <taxon>Geodermatophilales</taxon>
        <taxon>Geodermatophilaceae</taxon>
        <taxon>Blastococcus</taxon>
    </lineage>
</organism>
<name>A0A6L9W0F4_9ACTN</name>
<dbReference type="UniPathway" id="UPA00560"/>
<dbReference type="GO" id="GO:0006520">
    <property type="term" value="P:amino acid metabolic process"/>
    <property type="evidence" value="ECO:0007669"/>
    <property type="project" value="InterPro"/>
</dbReference>
<evidence type="ECO:0000313" key="8">
    <source>
        <dbReference type="Proteomes" id="UP000479241"/>
    </source>
</evidence>
<feature type="binding site" evidence="5">
    <location>
        <position position="153"/>
    </location>
    <ligand>
        <name>adenosylcob(III)alamin</name>
        <dbReference type="ChEBI" id="CHEBI:18408"/>
    </ligand>
</feature>
<sequence length="267" mass="27627">MSTLPGRSGDNGPDPWAVLRGATRARVALGRAGDGLPTARELEFRLAHAVARDAVHTALDPEVVRAGLDGLPVVEVHSAAADRAEYLQRPDLGRRLAPGWSLPRPEADVAIVLADGLSPRAVHEHGAALTTALLDRLADWSVGPVVLAAQARVALGDEIGAALGARVVLVLIGERPGLSAADSLGIYLTWAPRPGRTDSERNCVSNVRPPHGLGYAEAADLVLRLLEGARELGASGVALKDEGPSLPSESGHRSPPGIPAGADPRTG</sequence>
<protein>
    <recommendedName>
        <fullName evidence="5">Ethanolamine ammonia-lyase small subunit</fullName>
        <shortName evidence="5">EAL small subunit</shortName>
        <ecNumber evidence="5">4.3.1.7</ecNumber>
    </recommendedName>
</protein>
<dbReference type="GO" id="GO:0008851">
    <property type="term" value="F:ethanolamine ammonia-lyase activity"/>
    <property type="evidence" value="ECO:0007669"/>
    <property type="project" value="UniProtKB-UniRule"/>
</dbReference>
<dbReference type="AlphaFoldDB" id="A0A6L9W0F4"/>
<evidence type="ECO:0000256" key="6">
    <source>
        <dbReference type="SAM" id="MobiDB-lite"/>
    </source>
</evidence>
<dbReference type="Gene3D" id="3.40.50.11240">
    <property type="entry name" value="Ethanolamine ammonia-lyase light chain (EutC)"/>
    <property type="match status" value="1"/>
</dbReference>
<gene>
    <name evidence="5" type="primary">eutC</name>
    <name evidence="7" type="ORF">GCU60_07455</name>
</gene>
<keyword evidence="1 5" id="KW-0846">Cobalamin</keyword>
<evidence type="ECO:0000256" key="5">
    <source>
        <dbReference type="HAMAP-Rule" id="MF_00601"/>
    </source>
</evidence>
<dbReference type="PIRSF" id="PIRSF018982">
    <property type="entry name" value="EutC"/>
    <property type="match status" value="1"/>
</dbReference>
<dbReference type="InterPro" id="IPR009246">
    <property type="entry name" value="EutC"/>
</dbReference>
<dbReference type="PANTHER" id="PTHR39330:SF1">
    <property type="entry name" value="ETHANOLAMINE AMMONIA-LYASE SMALL SUBUNIT"/>
    <property type="match status" value="1"/>
</dbReference>
<comment type="function">
    <text evidence="5">Catalyzes the deamination of various vicinal amino-alcohols to oxo compounds. Allows this organism to utilize ethanolamine as the sole source of nitrogen and carbon in the presence of external vitamin B12.</text>
</comment>
<evidence type="ECO:0000256" key="2">
    <source>
        <dbReference type="ARBA" id="ARBA00023239"/>
    </source>
</evidence>
<dbReference type="EMBL" id="JAAGWG010000009">
    <property type="protein sequence ID" value="NEK85596.1"/>
    <property type="molecule type" value="Genomic_DNA"/>
</dbReference>
<dbReference type="GO" id="GO:0046336">
    <property type="term" value="P:ethanolamine catabolic process"/>
    <property type="evidence" value="ECO:0007669"/>
    <property type="project" value="UniProtKB-UniRule"/>
</dbReference>
<keyword evidence="2 5" id="KW-0456">Lyase</keyword>
<feature type="binding site" evidence="5">
    <location>
        <position position="203"/>
    </location>
    <ligand>
        <name>adenosylcob(III)alamin</name>
        <dbReference type="ChEBI" id="CHEBI:18408"/>
    </ligand>
</feature>
<dbReference type="PANTHER" id="PTHR39330">
    <property type="entry name" value="ETHANOLAMINE AMMONIA-LYASE LIGHT CHAIN"/>
    <property type="match status" value="1"/>
</dbReference>
<evidence type="ECO:0000256" key="3">
    <source>
        <dbReference type="ARBA" id="ARBA00023285"/>
    </source>
</evidence>
<keyword evidence="4 5" id="KW-1283">Bacterial microcompartment</keyword>
<dbReference type="EC" id="4.3.1.7" evidence="5"/>
<evidence type="ECO:0000256" key="4">
    <source>
        <dbReference type="ARBA" id="ARBA00024446"/>
    </source>
</evidence>
<comment type="pathway">
    <text evidence="5">Amine and polyamine degradation; ethanolamine degradation.</text>
</comment>
<dbReference type="GO" id="GO:0009350">
    <property type="term" value="C:ethanolamine ammonia-lyase complex"/>
    <property type="evidence" value="ECO:0007669"/>
    <property type="project" value="UniProtKB-UniRule"/>
</dbReference>
<dbReference type="InterPro" id="IPR042251">
    <property type="entry name" value="EutC_C"/>
</dbReference>
<dbReference type="Proteomes" id="UP000479241">
    <property type="component" value="Unassembled WGS sequence"/>
</dbReference>
<dbReference type="RefSeq" id="WP_163203788.1">
    <property type="nucleotide sequence ID" value="NZ_JAAGWG010000009.1"/>
</dbReference>
<proteinExistence type="inferred from homology"/>
<feature type="region of interest" description="Disordered" evidence="6">
    <location>
        <begin position="236"/>
        <end position="267"/>
    </location>
</feature>
<comment type="subcellular location">
    <subcellularLocation>
        <location evidence="5">Bacterial microcompartment</location>
    </subcellularLocation>
</comment>
<evidence type="ECO:0000256" key="1">
    <source>
        <dbReference type="ARBA" id="ARBA00022628"/>
    </source>
</evidence>
<feature type="binding site" evidence="5">
    <location>
        <position position="174"/>
    </location>
    <ligand>
        <name>adenosylcob(III)alamin</name>
        <dbReference type="ChEBI" id="CHEBI:18408"/>
    </ligand>
</feature>
<dbReference type="GO" id="GO:0031471">
    <property type="term" value="C:ethanolamine degradation polyhedral organelle"/>
    <property type="evidence" value="ECO:0007669"/>
    <property type="project" value="UniProtKB-UniRule"/>
</dbReference>
<dbReference type="InterPro" id="IPR042255">
    <property type="entry name" value="EutC_N"/>
</dbReference>
<dbReference type="Gene3D" id="1.10.30.40">
    <property type="entry name" value="Ethanolamine ammonia-lyase light chain (EutC), N-terminal domain"/>
    <property type="match status" value="1"/>
</dbReference>
<dbReference type="Pfam" id="PF05985">
    <property type="entry name" value="EutC"/>
    <property type="match status" value="1"/>
</dbReference>
<comment type="similarity">
    <text evidence="5">Belongs to the EutC family.</text>
</comment>
<comment type="subunit">
    <text evidence="5">The basic unit is a heterodimer which dimerizes to form tetramers. The heterotetramers trimerize; 6 large subunits form a core ring with 6 small subunits projecting outwards.</text>
</comment>
<reference evidence="7 8" key="1">
    <citation type="submission" date="2019-12" db="EMBL/GenBank/DDBJ databases">
        <title>the WGS of Blastococcus saxobsidens 67B17.</title>
        <authorList>
            <person name="Jiang Z."/>
        </authorList>
    </citation>
    <scope>NUCLEOTIDE SEQUENCE [LARGE SCALE GENOMIC DNA]</scope>
    <source>
        <strain evidence="7 8">67B17</strain>
    </source>
</reference>
<keyword evidence="3 5" id="KW-0170">Cobalt</keyword>
<accession>A0A6L9W0F4</accession>
<dbReference type="GO" id="GO:0031419">
    <property type="term" value="F:cobalamin binding"/>
    <property type="evidence" value="ECO:0007669"/>
    <property type="project" value="UniProtKB-UniRule"/>
</dbReference>
<comment type="cofactor">
    <cofactor evidence="5">
        <name>adenosylcob(III)alamin</name>
        <dbReference type="ChEBI" id="CHEBI:18408"/>
    </cofactor>
    <text evidence="5">Binds between the large and small subunits.</text>
</comment>
<evidence type="ECO:0000313" key="7">
    <source>
        <dbReference type="EMBL" id="NEK85596.1"/>
    </source>
</evidence>
<dbReference type="NCBIfam" id="NF003971">
    <property type="entry name" value="PRK05465.1"/>
    <property type="match status" value="1"/>
</dbReference>
<comment type="catalytic activity">
    <reaction evidence="5">
        <text>ethanolamine = acetaldehyde + NH4(+)</text>
        <dbReference type="Rhea" id="RHEA:15313"/>
        <dbReference type="ChEBI" id="CHEBI:15343"/>
        <dbReference type="ChEBI" id="CHEBI:28938"/>
        <dbReference type="ChEBI" id="CHEBI:57603"/>
        <dbReference type="EC" id="4.3.1.7"/>
    </reaction>
</comment>